<dbReference type="Proteomes" id="UP000521676">
    <property type="component" value="Unassembled WGS sequence"/>
</dbReference>
<organism evidence="1 3">
    <name type="scientific">Candidatus Chlorohelix allophototropha</name>
    <dbReference type="NCBI Taxonomy" id="3003348"/>
    <lineage>
        <taxon>Bacteria</taxon>
        <taxon>Bacillati</taxon>
        <taxon>Chloroflexota</taxon>
        <taxon>Chloroflexia</taxon>
        <taxon>Candidatus Chloroheliales</taxon>
        <taxon>Candidatus Chloroheliaceae</taxon>
        <taxon>Candidatus Chlorohelix</taxon>
    </lineage>
</organism>
<evidence type="ECO:0000313" key="2">
    <source>
        <dbReference type="EMBL" id="WJW67201.1"/>
    </source>
</evidence>
<dbReference type="EMBL" id="JACATZ010000001">
    <property type="protein sequence ID" value="NWJ45326.1"/>
    <property type="molecule type" value="Genomic_DNA"/>
</dbReference>
<gene>
    <name evidence="1" type="ORF">HXX08_05545</name>
    <name evidence="2" type="ORF">OZ401_000457</name>
</gene>
<dbReference type="AlphaFoldDB" id="A0A8T7M2J3"/>
<keyword evidence="4" id="KW-1185">Reference proteome</keyword>
<dbReference type="RefSeq" id="WP_341469099.1">
    <property type="nucleotide sequence ID" value="NZ_CP128399.1"/>
</dbReference>
<evidence type="ECO:0000313" key="1">
    <source>
        <dbReference type="EMBL" id="NWJ45326.1"/>
    </source>
</evidence>
<proteinExistence type="predicted"/>
<evidence type="ECO:0000313" key="3">
    <source>
        <dbReference type="Proteomes" id="UP000521676"/>
    </source>
</evidence>
<name>A0A8T7M2J3_9CHLR</name>
<reference evidence="1 3" key="1">
    <citation type="submission" date="2020-06" db="EMBL/GenBank/DDBJ databases">
        <title>Anoxygenic phototrophic Chloroflexota member uses a Type I reaction center.</title>
        <authorList>
            <person name="Tsuji J.M."/>
            <person name="Shaw N.A."/>
            <person name="Nagashima S."/>
            <person name="Venkiteswaran J."/>
            <person name="Schiff S.L."/>
            <person name="Hanada S."/>
            <person name="Tank M."/>
            <person name="Neufeld J.D."/>
        </authorList>
    </citation>
    <scope>NUCLEOTIDE SEQUENCE [LARGE SCALE GENOMIC DNA]</scope>
    <source>
        <strain evidence="1">L227-S17</strain>
    </source>
</reference>
<dbReference type="Proteomes" id="UP001431572">
    <property type="component" value="Chromosome 1"/>
</dbReference>
<sequence>MENFKNYGTNESSDTEIDEIHTVGENLDLKGGQVVNAPDFIDLLMMGFSEEELKLLLKLRRRFEQGEHDVTPEIIRLRFAKFLYENGKIDA</sequence>
<protein>
    <submittedName>
        <fullName evidence="1">Uncharacterized protein</fullName>
    </submittedName>
</protein>
<dbReference type="EMBL" id="CP128399">
    <property type="protein sequence ID" value="WJW67201.1"/>
    <property type="molecule type" value="Genomic_DNA"/>
</dbReference>
<reference evidence="2" key="2">
    <citation type="journal article" date="2024" name="Nature">
        <title>Anoxygenic phototroph of the Chloroflexota uses a type I reaction centre.</title>
        <authorList>
            <person name="Tsuji J.M."/>
            <person name="Shaw N.A."/>
            <person name="Nagashima S."/>
            <person name="Venkiteswaran J.J."/>
            <person name="Schiff S.L."/>
            <person name="Watanabe T."/>
            <person name="Fukui M."/>
            <person name="Hanada S."/>
            <person name="Tank M."/>
            <person name="Neufeld J.D."/>
        </authorList>
    </citation>
    <scope>NUCLEOTIDE SEQUENCE</scope>
    <source>
        <strain evidence="2">L227-S17</strain>
    </source>
</reference>
<evidence type="ECO:0000313" key="4">
    <source>
        <dbReference type="Proteomes" id="UP001431572"/>
    </source>
</evidence>
<accession>A0A8T7M2J3</accession>